<evidence type="ECO:0000313" key="10">
    <source>
        <dbReference type="EMBL" id="GER92896.1"/>
    </source>
</evidence>
<evidence type="ECO:0000256" key="7">
    <source>
        <dbReference type="ARBA" id="ARBA00023136"/>
    </source>
</evidence>
<comment type="subcellular location">
    <subcellularLocation>
        <location evidence="1">Cell membrane</location>
        <topology evidence="1">Multi-pass membrane protein</topology>
    </subcellularLocation>
</comment>
<feature type="transmembrane region" description="Helical" evidence="8">
    <location>
        <begin position="225"/>
        <end position="249"/>
    </location>
</feature>
<evidence type="ECO:0000256" key="8">
    <source>
        <dbReference type="SAM" id="Phobius"/>
    </source>
</evidence>
<comment type="similarity">
    <text evidence="2">Belongs to the ABC-2 integral membrane protein family.</text>
</comment>
<evidence type="ECO:0000259" key="9">
    <source>
        <dbReference type="PROSITE" id="PS51012"/>
    </source>
</evidence>
<dbReference type="EMBL" id="BLAB01000001">
    <property type="protein sequence ID" value="GER92896.1"/>
    <property type="molecule type" value="Genomic_DNA"/>
</dbReference>
<dbReference type="PANTHER" id="PTHR30294:SF47">
    <property type="entry name" value="INNER MEMBRANE TRANSPORT PERMEASE YHHJ"/>
    <property type="match status" value="1"/>
</dbReference>
<dbReference type="PANTHER" id="PTHR30294">
    <property type="entry name" value="MEMBRANE COMPONENT OF ABC TRANSPORTER YHHJ-RELATED"/>
    <property type="match status" value="1"/>
</dbReference>
<keyword evidence="4" id="KW-1003">Cell membrane</keyword>
<comment type="caution">
    <text evidence="10">The sequence shown here is derived from an EMBL/GenBank/DDBJ whole genome shotgun (WGS) entry which is preliminary data.</text>
</comment>
<dbReference type="GO" id="GO:0140359">
    <property type="term" value="F:ABC-type transporter activity"/>
    <property type="evidence" value="ECO:0007669"/>
    <property type="project" value="InterPro"/>
</dbReference>
<keyword evidence="6 8" id="KW-1133">Transmembrane helix</keyword>
<dbReference type="AlphaFoldDB" id="A0A5J4L5U4"/>
<accession>A0A5J4L5U4</accession>
<feature type="transmembrane region" description="Helical" evidence="8">
    <location>
        <begin position="292"/>
        <end position="310"/>
    </location>
</feature>
<dbReference type="Gene3D" id="3.40.1710.10">
    <property type="entry name" value="abc type-2 transporter like domain"/>
    <property type="match status" value="1"/>
</dbReference>
<gene>
    <name evidence="10" type="ORF">A45J_0627</name>
</gene>
<dbReference type="InterPro" id="IPR047817">
    <property type="entry name" value="ABC2_TM_bact-type"/>
</dbReference>
<dbReference type="PROSITE" id="PS51012">
    <property type="entry name" value="ABC_TM2"/>
    <property type="match status" value="1"/>
</dbReference>
<evidence type="ECO:0000256" key="6">
    <source>
        <dbReference type="ARBA" id="ARBA00022989"/>
    </source>
</evidence>
<keyword evidence="5 8" id="KW-0812">Transmembrane</keyword>
<organism evidence="10">
    <name type="scientific">hot springs metagenome</name>
    <dbReference type="NCBI Taxonomy" id="433727"/>
    <lineage>
        <taxon>unclassified sequences</taxon>
        <taxon>metagenomes</taxon>
        <taxon>ecological metagenomes</taxon>
    </lineage>
</organism>
<dbReference type="GO" id="GO:0005886">
    <property type="term" value="C:plasma membrane"/>
    <property type="evidence" value="ECO:0007669"/>
    <property type="project" value="UniProtKB-SubCell"/>
</dbReference>
<feature type="transmembrane region" description="Helical" evidence="8">
    <location>
        <begin position="21"/>
        <end position="38"/>
    </location>
</feature>
<feature type="domain" description="ABC transmembrane type-2" evidence="9">
    <location>
        <begin position="124"/>
        <end position="374"/>
    </location>
</feature>
<proteinExistence type="inferred from homology"/>
<evidence type="ECO:0000256" key="4">
    <source>
        <dbReference type="ARBA" id="ARBA00022475"/>
    </source>
</evidence>
<evidence type="ECO:0000256" key="3">
    <source>
        <dbReference type="ARBA" id="ARBA00022448"/>
    </source>
</evidence>
<sequence>MMRRLLSLIQKEFAQILRDRALLFILAWAFTGAIYTAGHGMSMEVKMFPTIIFDMSKGTASRELISRVQMPYFKVLSYIQREEEITEWLDSGRASMAIVIPPDFQRRINGREDAKIQVITDGTISMSATIATAYLAQIASSYSMEIMEKQGRFTRAAFENLPIIDERLRVEFNPNNLSSWFTSLLELLNMFTMVSLLLTAAALVREKEYGTLEQLLVSPARLGEIFISKIIPTIVIVLCLSILSIFLVLKPIFNVPIRGSLLLFYSIAAIYVFTMSSLGIAIATVARNLSQAMMIMLLILAPMLFLSGAWTPPEAMAPWMQWASHISPMRYFIDFGYSVLFKGNGIAYVWKDVAGIIIMGILLFSFSIWWFGKKTAS</sequence>
<keyword evidence="3" id="KW-0813">Transport</keyword>
<reference evidence="10" key="1">
    <citation type="submission" date="2019-10" db="EMBL/GenBank/DDBJ databases">
        <title>Metagenomic sequencing of thiosulfate-disproportionating enrichment culture.</title>
        <authorList>
            <person name="Umezawa K."/>
            <person name="Kojima H."/>
            <person name="Fukui M."/>
        </authorList>
    </citation>
    <scope>NUCLEOTIDE SEQUENCE</scope>
    <source>
        <strain evidence="10">45J</strain>
    </source>
</reference>
<feature type="transmembrane region" description="Helical" evidence="8">
    <location>
        <begin position="353"/>
        <end position="372"/>
    </location>
</feature>
<dbReference type="InterPro" id="IPR013525">
    <property type="entry name" value="ABC2_TM"/>
</dbReference>
<name>A0A5J4L5U4_9ZZZZ</name>
<protein>
    <submittedName>
        <fullName evidence="10">ABC transporter permease</fullName>
    </submittedName>
</protein>
<feature type="transmembrane region" description="Helical" evidence="8">
    <location>
        <begin position="261"/>
        <end position="285"/>
    </location>
</feature>
<dbReference type="InterPro" id="IPR051449">
    <property type="entry name" value="ABC-2_transporter_component"/>
</dbReference>
<evidence type="ECO:0000256" key="2">
    <source>
        <dbReference type="ARBA" id="ARBA00007783"/>
    </source>
</evidence>
<keyword evidence="7 8" id="KW-0472">Membrane</keyword>
<evidence type="ECO:0000256" key="5">
    <source>
        <dbReference type="ARBA" id="ARBA00022692"/>
    </source>
</evidence>
<feature type="transmembrane region" description="Helical" evidence="8">
    <location>
        <begin position="180"/>
        <end position="204"/>
    </location>
</feature>
<dbReference type="Pfam" id="PF12698">
    <property type="entry name" value="ABC2_membrane_3"/>
    <property type="match status" value="1"/>
</dbReference>
<evidence type="ECO:0000256" key="1">
    <source>
        <dbReference type="ARBA" id="ARBA00004651"/>
    </source>
</evidence>